<evidence type="ECO:0000256" key="1">
    <source>
        <dbReference type="SAM" id="MobiDB-lite"/>
    </source>
</evidence>
<evidence type="ECO:0008006" key="5">
    <source>
        <dbReference type="Google" id="ProtNLM"/>
    </source>
</evidence>
<sequence length="389" mass="42345">MSHPNGHLPIPSLTRLATPHVAEVARTWTETIQTRSGSGYERGGSRKLWRVRLLAVACILLAGRASAAEVTTKTSTESVQVAEPFALEISVIASPDAKVTFPSVAEKLGEFDIRGSQDVFDVPTPDASGRRVWMRRMTLESIATGKLTIPPIEIRVNENGNDTLVQSRPIAVRVASVLEDRSDPTEFRDIQPVVDVDVPVVSSNEWVGWTIGGVAVLTLCAIVGLVLSRRGRWLTPNAWAMTEFDELEASIDANAIDSEIAAQRLSDIVLSYLLLQFGIADAGRTPHELLNELAFSKRVAVAQSDQLESLFTLADKAKFAGLQLSTMGLKSAIADSRELVQRIADEFESGRSRQTLHDAEKEGPIHGEISYGKDSTSGEFGDEKTKDNN</sequence>
<keyword evidence="2" id="KW-0812">Transmembrane</keyword>
<dbReference type="OrthoDB" id="260093at2"/>
<comment type="caution">
    <text evidence="3">The sequence shown here is derived from an EMBL/GenBank/DDBJ whole genome shotgun (WGS) entry which is preliminary data.</text>
</comment>
<keyword evidence="2" id="KW-0472">Membrane</keyword>
<name>A0A5C6DTE5_9BACT</name>
<organism evidence="3 4">
    <name type="scientific">Novipirellula aureliae</name>
    <dbReference type="NCBI Taxonomy" id="2527966"/>
    <lineage>
        <taxon>Bacteria</taxon>
        <taxon>Pseudomonadati</taxon>
        <taxon>Planctomycetota</taxon>
        <taxon>Planctomycetia</taxon>
        <taxon>Pirellulales</taxon>
        <taxon>Pirellulaceae</taxon>
        <taxon>Novipirellula</taxon>
    </lineage>
</organism>
<gene>
    <name evidence="3" type="ORF">Q31b_32680</name>
</gene>
<dbReference type="RefSeq" id="WP_146600607.1">
    <property type="nucleotide sequence ID" value="NZ_SJPY01000005.1"/>
</dbReference>
<feature type="transmembrane region" description="Helical" evidence="2">
    <location>
        <begin position="206"/>
        <end position="227"/>
    </location>
</feature>
<feature type="region of interest" description="Disordered" evidence="1">
    <location>
        <begin position="350"/>
        <end position="389"/>
    </location>
</feature>
<evidence type="ECO:0000313" key="3">
    <source>
        <dbReference type="EMBL" id="TWU39952.1"/>
    </source>
</evidence>
<dbReference type="AlphaFoldDB" id="A0A5C6DTE5"/>
<dbReference type="Proteomes" id="UP000315471">
    <property type="component" value="Unassembled WGS sequence"/>
</dbReference>
<evidence type="ECO:0000313" key="4">
    <source>
        <dbReference type="Proteomes" id="UP000315471"/>
    </source>
</evidence>
<accession>A0A5C6DTE5</accession>
<keyword evidence="4" id="KW-1185">Reference proteome</keyword>
<reference evidence="3 4" key="1">
    <citation type="submission" date="2019-02" db="EMBL/GenBank/DDBJ databases">
        <title>Deep-cultivation of Planctomycetes and their phenomic and genomic characterization uncovers novel biology.</title>
        <authorList>
            <person name="Wiegand S."/>
            <person name="Jogler M."/>
            <person name="Boedeker C."/>
            <person name="Pinto D."/>
            <person name="Vollmers J."/>
            <person name="Rivas-Marin E."/>
            <person name="Kohn T."/>
            <person name="Peeters S.H."/>
            <person name="Heuer A."/>
            <person name="Rast P."/>
            <person name="Oberbeckmann S."/>
            <person name="Bunk B."/>
            <person name="Jeske O."/>
            <person name="Meyerdierks A."/>
            <person name="Storesund J.E."/>
            <person name="Kallscheuer N."/>
            <person name="Luecker S."/>
            <person name="Lage O.M."/>
            <person name="Pohl T."/>
            <person name="Merkel B.J."/>
            <person name="Hornburger P."/>
            <person name="Mueller R.-W."/>
            <person name="Bruemmer F."/>
            <person name="Labrenz M."/>
            <person name="Spormann A.M."/>
            <person name="Op Den Camp H."/>
            <person name="Overmann J."/>
            <person name="Amann R."/>
            <person name="Jetten M.S.M."/>
            <person name="Mascher T."/>
            <person name="Medema M.H."/>
            <person name="Devos D.P."/>
            <person name="Kaster A.-K."/>
            <person name="Ovreas L."/>
            <person name="Rohde M."/>
            <person name="Galperin M.Y."/>
            <person name="Jogler C."/>
        </authorList>
    </citation>
    <scope>NUCLEOTIDE SEQUENCE [LARGE SCALE GENOMIC DNA]</scope>
    <source>
        <strain evidence="3 4">Q31b</strain>
    </source>
</reference>
<proteinExistence type="predicted"/>
<feature type="compositionally biased region" description="Basic and acidic residues" evidence="1">
    <location>
        <begin position="350"/>
        <end position="365"/>
    </location>
</feature>
<evidence type="ECO:0000256" key="2">
    <source>
        <dbReference type="SAM" id="Phobius"/>
    </source>
</evidence>
<protein>
    <recommendedName>
        <fullName evidence="5">Protein BatD</fullName>
    </recommendedName>
</protein>
<dbReference type="EMBL" id="SJPY01000005">
    <property type="protein sequence ID" value="TWU39952.1"/>
    <property type="molecule type" value="Genomic_DNA"/>
</dbReference>
<keyword evidence="2" id="KW-1133">Transmembrane helix</keyword>